<evidence type="ECO:0000256" key="9">
    <source>
        <dbReference type="SAM" id="Phobius"/>
    </source>
</evidence>
<dbReference type="InterPro" id="IPR006674">
    <property type="entry name" value="HD_domain"/>
</dbReference>
<dbReference type="PANTHER" id="PTHR21174:SF0">
    <property type="entry name" value="HD PHOSPHOHYDROLASE FAMILY PROTEIN-RELATED"/>
    <property type="match status" value="1"/>
</dbReference>
<evidence type="ECO:0000256" key="5">
    <source>
        <dbReference type="ARBA" id="ARBA00022989"/>
    </source>
</evidence>
<organism evidence="11 12">
    <name type="scientific">Spirosoma linguale (strain ATCC 33905 / DSM 74 / LMG 10896 / Claus 1)</name>
    <dbReference type="NCBI Taxonomy" id="504472"/>
    <lineage>
        <taxon>Bacteria</taxon>
        <taxon>Pseudomonadati</taxon>
        <taxon>Bacteroidota</taxon>
        <taxon>Cytophagia</taxon>
        <taxon>Cytophagales</taxon>
        <taxon>Cytophagaceae</taxon>
        <taxon>Spirosoma</taxon>
    </lineage>
</organism>
<evidence type="ECO:0000256" key="4">
    <source>
        <dbReference type="ARBA" id="ARBA00022741"/>
    </source>
</evidence>
<dbReference type="KEGG" id="sli:Slin_2813"/>
<dbReference type="GO" id="GO:0005886">
    <property type="term" value="C:plasma membrane"/>
    <property type="evidence" value="ECO:0007669"/>
    <property type="project" value="UniProtKB-SubCell"/>
</dbReference>
<dbReference type="EMBL" id="CP001769">
    <property type="protein sequence ID" value="ADB38828.1"/>
    <property type="molecule type" value="Genomic_DNA"/>
</dbReference>
<sequence length="414" mass="47102">MTAKLVHQIETHIVQAFANNPRPDLTYHTLVHTQGVVHAAEQLAKHYKLDETEELVVLAAAWFHDVGYLSGPPENHEERSTELAAQFLTEQGVSVGIIEQVKGCIRATKLPQSPRNRLEEILCDADMFHLASEDYKDKQKLLRKEKENLTGVAISGSEWRQKNIALLETHEYFTKYARNHLEEGRATNLRRLKEKQAEKNTDSKPEAKPAAVVNPQSVVNPEVAATEPAPDKKKNKDNKSDRGIETMFRTTSSNHLRLSEIADSKANIMISVNSIMVSILVSILPRRIEENPNLMMPTALFLTTSVLTIVFAILATRPNVTQGTFSHEDILQKKGNLLFFGNFHRMSLGEYEWGIQELMQDSRYLYDTMTRDIYYLGLVLAKKYKLLRVAYTIFMFGFVTSILAFLTVFLFFSK</sequence>
<evidence type="ECO:0000256" key="3">
    <source>
        <dbReference type="ARBA" id="ARBA00022692"/>
    </source>
</evidence>
<dbReference type="Proteomes" id="UP000002028">
    <property type="component" value="Chromosome"/>
</dbReference>
<dbReference type="RefSeq" id="WP_012927358.1">
    <property type="nucleotide sequence ID" value="NC_013730.1"/>
</dbReference>
<evidence type="ECO:0000256" key="1">
    <source>
        <dbReference type="ARBA" id="ARBA00004236"/>
    </source>
</evidence>
<evidence type="ECO:0000256" key="2">
    <source>
        <dbReference type="ARBA" id="ARBA00022475"/>
    </source>
</evidence>
<keyword evidence="7 9" id="KW-0472">Membrane</keyword>
<proteinExistence type="predicted"/>
<dbReference type="eggNOG" id="COG4339">
    <property type="taxonomic scope" value="Bacteria"/>
</dbReference>
<evidence type="ECO:0000313" key="11">
    <source>
        <dbReference type="EMBL" id="ADB38828.1"/>
    </source>
</evidence>
<dbReference type="Pfam" id="PF01966">
    <property type="entry name" value="HD"/>
    <property type="match status" value="1"/>
</dbReference>
<dbReference type="SUPFAM" id="SSF109604">
    <property type="entry name" value="HD-domain/PDEase-like"/>
    <property type="match status" value="1"/>
</dbReference>
<dbReference type="InterPro" id="IPR003607">
    <property type="entry name" value="HD/PDEase_dom"/>
</dbReference>
<dbReference type="AlphaFoldDB" id="D2QJB5"/>
<keyword evidence="4" id="KW-0547">Nucleotide-binding</keyword>
<keyword evidence="3 9" id="KW-0812">Transmembrane</keyword>
<dbReference type="STRING" id="504472.Slin_2813"/>
<comment type="subcellular location">
    <subcellularLocation>
        <location evidence="1">Cell membrane</location>
    </subcellularLocation>
</comment>
<keyword evidence="6" id="KW-0051">Antiviral defense</keyword>
<feature type="transmembrane region" description="Helical" evidence="9">
    <location>
        <begin position="294"/>
        <end position="315"/>
    </location>
</feature>
<dbReference type="GO" id="GO:0051607">
    <property type="term" value="P:defense response to virus"/>
    <property type="evidence" value="ECO:0007669"/>
    <property type="project" value="UniProtKB-KW"/>
</dbReference>
<dbReference type="Gene3D" id="1.10.3210.10">
    <property type="entry name" value="Hypothetical protein af1432"/>
    <property type="match status" value="1"/>
</dbReference>
<keyword evidence="5 9" id="KW-1133">Transmembrane helix</keyword>
<feature type="compositionally biased region" description="Basic and acidic residues" evidence="8">
    <location>
        <begin position="194"/>
        <end position="207"/>
    </location>
</feature>
<evidence type="ECO:0000259" key="10">
    <source>
        <dbReference type="SMART" id="SM00471"/>
    </source>
</evidence>
<evidence type="ECO:0000256" key="8">
    <source>
        <dbReference type="SAM" id="MobiDB-lite"/>
    </source>
</evidence>
<feature type="compositionally biased region" description="Basic and acidic residues" evidence="8">
    <location>
        <begin position="229"/>
        <end position="244"/>
    </location>
</feature>
<evidence type="ECO:0000256" key="7">
    <source>
        <dbReference type="ARBA" id="ARBA00023136"/>
    </source>
</evidence>
<dbReference type="SMART" id="SM00471">
    <property type="entry name" value="HDc"/>
    <property type="match status" value="1"/>
</dbReference>
<dbReference type="PANTHER" id="PTHR21174">
    <property type="match status" value="1"/>
</dbReference>
<dbReference type="GO" id="GO:0016787">
    <property type="term" value="F:hydrolase activity"/>
    <property type="evidence" value="ECO:0007669"/>
    <property type="project" value="UniProtKB-KW"/>
</dbReference>
<keyword evidence="2" id="KW-1003">Cell membrane</keyword>
<reference evidence="11 12" key="1">
    <citation type="journal article" date="2010" name="Stand. Genomic Sci.">
        <title>Complete genome sequence of Spirosoma linguale type strain (1).</title>
        <authorList>
            <person name="Lail K."/>
            <person name="Sikorski J."/>
            <person name="Saunders E."/>
            <person name="Lapidus A."/>
            <person name="Glavina Del Rio T."/>
            <person name="Copeland A."/>
            <person name="Tice H."/>
            <person name="Cheng J.-F."/>
            <person name="Lucas S."/>
            <person name="Nolan M."/>
            <person name="Bruce D."/>
            <person name="Goodwin L."/>
            <person name="Pitluck S."/>
            <person name="Ivanova N."/>
            <person name="Mavromatis K."/>
            <person name="Ovchinnikova G."/>
            <person name="Pati A."/>
            <person name="Chen A."/>
            <person name="Palaniappan K."/>
            <person name="Land M."/>
            <person name="Hauser L."/>
            <person name="Chang Y.-J."/>
            <person name="Jeffries C.D."/>
            <person name="Chain P."/>
            <person name="Brettin T."/>
            <person name="Detter J.C."/>
            <person name="Schuetze A."/>
            <person name="Rohde M."/>
            <person name="Tindall B.J."/>
            <person name="Goeker M."/>
            <person name="Bristow J."/>
            <person name="Eisen J.A."/>
            <person name="Markowitz V."/>
            <person name="Hugenholtz P."/>
            <person name="Kyrpides N.C."/>
            <person name="Klenk H.-P."/>
            <person name="Chen F."/>
        </authorList>
    </citation>
    <scope>NUCLEOTIDE SEQUENCE [LARGE SCALE GENOMIC DNA]</scope>
    <source>
        <strain evidence="12">ATCC 33905 / DSM 74 / LMG 10896 / Claus 1</strain>
    </source>
</reference>
<protein>
    <submittedName>
        <fullName evidence="11">Metal dependent phosphohydrolase</fullName>
    </submittedName>
</protein>
<accession>D2QJB5</accession>
<evidence type="ECO:0000313" key="12">
    <source>
        <dbReference type="Proteomes" id="UP000002028"/>
    </source>
</evidence>
<keyword evidence="12" id="KW-1185">Reference proteome</keyword>
<gene>
    <name evidence="11" type="ordered locus">Slin_2813</name>
</gene>
<dbReference type="Pfam" id="PF18967">
    <property type="entry name" value="PycTM"/>
    <property type="match status" value="1"/>
</dbReference>
<dbReference type="GO" id="GO:0000166">
    <property type="term" value="F:nucleotide binding"/>
    <property type="evidence" value="ECO:0007669"/>
    <property type="project" value="UniProtKB-KW"/>
</dbReference>
<dbReference type="CDD" id="cd00077">
    <property type="entry name" value="HDc"/>
    <property type="match status" value="1"/>
</dbReference>
<dbReference type="HOGENOM" id="CLU_057657_0_0_10"/>
<dbReference type="InterPro" id="IPR009218">
    <property type="entry name" value="HD_phosphohydro"/>
</dbReference>
<feature type="region of interest" description="Disordered" evidence="8">
    <location>
        <begin position="191"/>
        <end position="244"/>
    </location>
</feature>
<evidence type="ECO:0000256" key="6">
    <source>
        <dbReference type="ARBA" id="ARBA00023118"/>
    </source>
</evidence>
<feature type="domain" description="HD/PDEase" evidence="10">
    <location>
        <begin position="25"/>
        <end position="277"/>
    </location>
</feature>
<name>D2QJB5_SPILD</name>
<feature type="transmembrane region" description="Helical" evidence="9">
    <location>
        <begin position="389"/>
        <end position="412"/>
    </location>
</feature>
<dbReference type="InterPro" id="IPR043760">
    <property type="entry name" value="PycTM_dom"/>
</dbReference>